<evidence type="ECO:0000256" key="2">
    <source>
        <dbReference type="ARBA" id="ARBA00023163"/>
    </source>
</evidence>
<comment type="similarity">
    <text evidence="3">Belongs to the GRAS family.</text>
</comment>
<dbReference type="AlphaFoldDB" id="A0A835AW08"/>
<evidence type="ECO:0008006" key="7">
    <source>
        <dbReference type="Google" id="ProtNLM"/>
    </source>
</evidence>
<keyword evidence="6" id="KW-1185">Reference proteome</keyword>
<dbReference type="PANTHER" id="PTHR31636">
    <property type="entry name" value="OSJNBA0084A10.13 PROTEIN-RELATED"/>
    <property type="match status" value="1"/>
</dbReference>
<feature type="region of interest" description="Disordered" evidence="4">
    <location>
        <begin position="305"/>
        <end position="328"/>
    </location>
</feature>
<dbReference type="OrthoDB" id="593539at2759"/>
<comment type="caution">
    <text evidence="5">The sequence shown here is derived from an EMBL/GenBank/DDBJ whole genome shotgun (WGS) entry which is preliminary data.</text>
</comment>
<evidence type="ECO:0000313" key="5">
    <source>
        <dbReference type="EMBL" id="KAF8669557.1"/>
    </source>
</evidence>
<keyword evidence="1" id="KW-0805">Transcription regulation</keyword>
<evidence type="ECO:0000313" key="6">
    <source>
        <dbReference type="Proteomes" id="UP000636709"/>
    </source>
</evidence>
<accession>A0A835AW08</accession>
<dbReference type="EMBL" id="JACEFO010002270">
    <property type="protein sequence ID" value="KAF8669557.1"/>
    <property type="molecule type" value="Genomic_DNA"/>
</dbReference>
<dbReference type="Proteomes" id="UP000636709">
    <property type="component" value="Unassembled WGS sequence"/>
</dbReference>
<feature type="region of interest" description="SAW" evidence="3">
    <location>
        <begin position="632"/>
        <end position="707"/>
    </location>
</feature>
<feature type="short sequence motif" description="VHIID" evidence="3">
    <location>
        <begin position="442"/>
        <end position="446"/>
    </location>
</feature>
<protein>
    <recommendedName>
        <fullName evidence="7">Scarecrow-like protein 9</fullName>
    </recommendedName>
</protein>
<evidence type="ECO:0000256" key="1">
    <source>
        <dbReference type="ARBA" id="ARBA00023015"/>
    </source>
</evidence>
<dbReference type="Pfam" id="PF03514">
    <property type="entry name" value="GRAS"/>
    <property type="match status" value="1"/>
</dbReference>
<organism evidence="5 6">
    <name type="scientific">Digitaria exilis</name>
    <dbReference type="NCBI Taxonomy" id="1010633"/>
    <lineage>
        <taxon>Eukaryota</taxon>
        <taxon>Viridiplantae</taxon>
        <taxon>Streptophyta</taxon>
        <taxon>Embryophyta</taxon>
        <taxon>Tracheophyta</taxon>
        <taxon>Spermatophyta</taxon>
        <taxon>Magnoliopsida</taxon>
        <taxon>Liliopsida</taxon>
        <taxon>Poales</taxon>
        <taxon>Poaceae</taxon>
        <taxon>PACMAD clade</taxon>
        <taxon>Panicoideae</taxon>
        <taxon>Panicodae</taxon>
        <taxon>Paniceae</taxon>
        <taxon>Anthephorinae</taxon>
        <taxon>Digitaria</taxon>
    </lineage>
</organism>
<sequence length="738" mass="82277">MADTPEEFRGQGDTVLFSPSVFLDLPPTPCSPERDDVENPPGSSDDLVLPFISRLLMEDDIDDELFHQCPDHLALLQVQQPYAQILSDASAAAPCCSNSTAAANGNGANTLLPSSGAPEFANATWPYDPVLLSQLLLSTPYPDMGVGHADITADDVNQFLPQQEGTTVGFHQSRVTMDMLNLAFLRGIEEAKKFLPTGNNLLVSLQATSEEHQPWDSRLLHGSAACQVRKDNEVDEMSLLQGVGSGGGRKNRRNWDDLQLQAEMGRNSKLMVPEPEETGETIDEIIINDFRLCINEMQGLSITMGSSEDEKNTGKGNGKPAQGKQSSHEAVDLRTLLIHCAQAVSMDDRHSATELLGQIKQHSSPTGDSNQRLAHCFAEGLEARLAGTGSQVYKSLMAKRTSSLVDYLKAYQLYLRASCFKMMGYKFSNMTIAKASAGRRKVHIVDYGMHHALQWSSLLAWLGTMEGGPPEVRFTGIDLPQPGFRPAALIEETGRRLSKCAHQFSVPFKFLSIMKKWEAVTVDDLNIDTDELLIVNSMFHFGNLLDDSIDIYSPSPRDMVLSNIQKMRPDIFILCIKNASSGAPFFVTRFREALFYYSAIFDMLDATIPRDSDHHMLLERDFLGQSALNVIACEGSDRVERLETYKKWQVRNHRAGLRQLPLDSDVVKVITKNVKDRYHKDFVIDVDQQWLLEGWKGRILCAMSTWVADDAASKHLTVFFIYSGSEILLMTFLELRWN</sequence>
<feature type="region of interest" description="VHIID" evidence="3">
    <location>
        <begin position="411"/>
        <end position="476"/>
    </location>
</feature>
<dbReference type="PROSITE" id="PS50985">
    <property type="entry name" value="GRAS"/>
    <property type="match status" value="1"/>
</dbReference>
<dbReference type="InterPro" id="IPR005202">
    <property type="entry name" value="TF_GRAS"/>
</dbReference>
<comment type="caution">
    <text evidence="3">Lacks conserved residue(s) required for the propagation of feature annotation.</text>
</comment>
<proteinExistence type="inferred from homology"/>
<evidence type="ECO:0000256" key="4">
    <source>
        <dbReference type="SAM" id="MobiDB-lite"/>
    </source>
</evidence>
<name>A0A835AW08_9POAL</name>
<gene>
    <name evidence="5" type="ORF">HU200_051363</name>
</gene>
<feature type="region of interest" description="Leucine repeat II (LRII)" evidence="3">
    <location>
        <begin position="492"/>
        <end position="524"/>
    </location>
</feature>
<keyword evidence="2" id="KW-0804">Transcription</keyword>
<evidence type="ECO:0000256" key="3">
    <source>
        <dbReference type="PROSITE-ProRule" id="PRU01191"/>
    </source>
</evidence>
<reference evidence="5" key="1">
    <citation type="submission" date="2020-07" db="EMBL/GenBank/DDBJ databases">
        <title>Genome sequence and genetic diversity analysis of an under-domesticated orphan crop, white fonio (Digitaria exilis).</title>
        <authorList>
            <person name="Bennetzen J.L."/>
            <person name="Chen S."/>
            <person name="Ma X."/>
            <person name="Wang X."/>
            <person name="Yssel A.E.J."/>
            <person name="Chaluvadi S.R."/>
            <person name="Johnson M."/>
            <person name="Gangashetty P."/>
            <person name="Hamidou F."/>
            <person name="Sanogo M.D."/>
            <person name="Zwaenepoel A."/>
            <person name="Wallace J."/>
            <person name="Van De Peer Y."/>
            <person name="Van Deynze A."/>
        </authorList>
    </citation>
    <scope>NUCLEOTIDE SEQUENCE</scope>
    <source>
        <tissue evidence="5">Leaves</tissue>
    </source>
</reference>